<dbReference type="AlphaFoldDB" id="A0AAD9MZN9"/>
<keyword evidence="2" id="KW-1185">Reference proteome</keyword>
<name>A0AAD9MZN9_9ANNE</name>
<dbReference type="EMBL" id="JAODUP010000353">
    <property type="protein sequence ID" value="KAK2151747.1"/>
    <property type="molecule type" value="Genomic_DNA"/>
</dbReference>
<protein>
    <submittedName>
        <fullName evidence="1">Uncharacterized protein</fullName>
    </submittedName>
</protein>
<sequence length="112" mass="13027">PQSPPCLLQEPVDGNSCFPRFRPGVFQFTRTVRTNNDVEGWHNRLNNMATSQSSINIYKLIHLLHKEDKHLNLQLLLLCNGAVLRYQHNKYRRVCVTIDNSLKQLNINKRSS</sequence>
<gene>
    <name evidence="1" type="ORF">LSH36_353g10058</name>
</gene>
<organism evidence="1 2">
    <name type="scientific">Paralvinella palmiformis</name>
    <dbReference type="NCBI Taxonomy" id="53620"/>
    <lineage>
        <taxon>Eukaryota</taxon>
        <taxon>Metazoa</taxon>
        <taxon>Spiralia</taxon>
        <taxon>Lophotrochozoa</taxon>
        <taxon>Annelida</taxon>
        <taxon>Polychaeta</taxon>
        <taxon>Sedentaria</taxon>
        <taxon>Canalipalpata</taxon>
        <taxon>Terebellida</taxon>
        <taxon>Terebelliformia</taxon>
        <taxon>Alvinellidae</taxon>
        <taxon>Paralvinella</taxon>
    </lineage>
</organism>
<evidence type="ECO:0000313" key="1">
    <source>
        <dbReference type="EMBL" id="KAK2151747.1"/>
    </source>
</evidence>
<evidence type="ECO:0000313" key="2">
    <source>
        <dbReference type="Proteomes" id="UP001208570"/>
    </source>
</evidence>
<feature type="non-terminal residue" evidence="1">
    <location>
        <position position="1"/>
    </location>
</feature>
<dbReference type="Proteomes" id="UP001208570">
    <property type="component" value="Unassembled WGS sequence"/>
</dbReference>
<proteinExistence type="predicted"/>
<reference evidence="1" key="1">
    <citation type="journal article" date="2023" name="Mol. Biol. Evol.">
        <title>Third-Generation Sequencing Reveals the Adaptive Role of the Epigenome in Three Deep-Sea Polychaetes.</title>
        <authorList>
            <person name="Perez M."/>
            <person name="Aroh O."/>
            <person name="Sun Y."/>
            <person name="Lan Y."/>
            <person name="Juniper S.K."/>
            <person name="Young C.R."/>
            <person name="Angers B."/>
            <person name="Qian P.Y."/>
        </authorList>
    </citation>
    <scope>NUCLEOTIDE SEQUENCE</scope>
    <source>
        <strain evidence="1">P08H-3</strain>
    </source>
</reference>
<accession>A0AAD9MZN9</accession>
<comment type="caution">
    <text evidence="1">The sequence shown here is derived from an EMBL/GenBank/DDBJ whole genome shotgun (WGS) entry which is preliminary data.</text>
</comment>